<feature type="binding site" evidence="6">
    <location>
        <position position="89"/>
    </location>
    <ligand>
        <name>Zn(2+)</name>
        <dbReference type="ChEBI" id="CHEBI:29105"/>
        <label>1</label>
    </ligand>
</feature>
<gene>
    <name evidence="6" type="primary">pyrC</name>
    <name evidence="10" type="ORF">ACFPT7_14780</name>
</gene>
<comment type="cofactor">
    <cofactor evidence="6">
        <name>Zn(2+)</name>
        <dbReference type="ChEBI" id="CHEBI:29105"/>
    </cofactor>
    <text evidence="6">Binds 2 Zn(2+) ions per subunit.</text>
</comment>
<organism evidence="10 11">
    <name type="scientific">Acidicapsa dinghuensis</name>
    <dbReference type="NCBI Taxonomy" id="2218256"/>
    <lineage>
        <taxon>Bacteria</taxon>
        <taxon>Pseudomonadati</taxon>
        <taxon>Acidobacteriota</taxon>
        <taxon>Terriglobia</taxon>
        <taxon>Terriglobales</taxon>
        <taxon>Acidobacteriaceae</taxon>
        <taxon>Acidicapsa</taxon>
    </lineage>
</organism>
<dbReference type="PANTHER" id="PTHR43668:SF2">
    <property type="entry name" value="ALLANTOINASE"/>
    <property type="match status" value="1"/>
</dbReference>
<dbReference type="InterPro" id="IPR032466">
    <property type="entry name" value="Metal_Hydrolase"/>
</dbReference>
<dbReference type="CDD" id="cd01317">
    <property type="entry name" value="DHOase_IIa"/>
    <property type="match status" value="1"/>
</dbReference>
<evidence type="ECO:0000256" key="1">
    <source>
        <dbReference type="ARBA" id="ARBA00002368"/>
    </source>
</evidence>
<keyword evidence="6" id="KW-0862">Zinc</keyword>
<dbReference type="HAMAP" id="MF_00220_B">
    <property type="entry name" value="PyrC_classI_B"/>
    <property type="match status" value="1"/>
</dbReference>
<dbReference type="Gene3D" id="2.30.40.10">
    <property type="entry name" value="Urease, subunit C, domain 1"/>
    <property type="match status" value="1"/>
</dbReference>
<reference evidence="11" key="1">
    <citation type="journal article" date="2019" name="Int. J. Syst. Evol. Microbiol.">
        <title>The Global Catalogue of Microorganisms (GCM) 10K type strain sequencing project: providing services to taxonomists for standard genome sequencing and annotation.</title>
        <authorList>
            <consortium name="The Broad Institute Genomics Platform"/>
            <consortium name="The Broad Institute Genome Sequencing Center for Infectious Disease"/>
            <person name="Wu L."/>
            <person name="Ma J."/>
        </authorList>
    </citation>
    <scope>NUCLEOTIDE SEQUENCE [LARGE SCALE GENOMIC DNA]</scope>
    <source>
        <strain evidence="11">JCM 4087</strain>
    </source>
</reference>
<accession>A0ABW1EGX6</accession>
<evidence type="ECO:0000259" key="9">
    <source>
        <dbReference type="Pfam" id="PF12890"/>
    </source>
</evidence>
<dbReference type="PROSITE" id="PS00483">
    <property type="entry name" value="DIHYDROOROTASE_2"/>
    <property type="match status" value="1"/>
</dbReference>
<feature type="domain" description="Amidohydrolase-related" evidence="8">
    <location>
        <begin position="286"/>
        <end position="458"/>
    </location>
</feature>
<evidence type="ECO:0000256" key="6">
    <source>
        <dbReference type="HAMAP-Rule" id="MF_00220"/>
    </source>
</evidence>
<feature type="region of interest" description="Disordered" evidence="7">
    <location>
        <begin position="36"/>
        <end position="64"/>
    </location>
</feature>
<dbReference type="PANTHER" id="PTHR43668">
    <property type="entry name" value="ALLANTOINASE"/>
    <property type="match status" value="1"/>
</dbReference>
<feature type="domain" description="Dihydroorotase catalytic" evidence="9">
    <location>
        <begin position="79"/>
        <end position="246"/>
    </location>
</feature>
<feature type="binding site" evidence="6">
    <location>
        <position position="345"/>
    </location>
    <ligand>
        <name>substrate</name>
    </ligand>
</feature>
<feature type="binding site" evidence="6">
    <location>
        <position position="178"/>
    </location>
    <ligand>
        <name>Zn(2+)</name>
        <dbReference type="ChEBI" id="CHEBI:29105"/>
        <label>2</label>
    </ligand>
</feature>
<evidence type="ECO:0000313" key="11">
    <source>
        <dbReference type="Proteomes" id="UP001596091"/>
    </source>
</evidence>
<feature type="binding site" evidence="6">
    <location>
        <position position="205"/>
    </location>
    <ligand>
        <name>Zn(2+)</name>
        <dbReference type="ChEBI" id="CHEBI:29105"/>
        <label>2</label>
    </ligand>
</feature>
<feature type="binding site" evidence="6">
    <location>
        <position position="314"/>
    </location>
    <ligand>
        <name>substrate</name>
    </ligand>
</feature>
<evidence type="ECO:0000313" key="10">
    <source>
        <dbReference type="EMBL" id="MFC5863569.1"/>
    </source>
</evidence>
<feature type="binding site" evidence="6">
    <location>
        <begin position="89"/>
        <end position="91"/>
    </location>
    <ligand>
        <name>substrate</name>
    </ligand>
</feature>
<sequence>MSASTILIRGGHLIDPAAGVESRKDLVLRDGRVSEVTDPGKTSLEKVKNGKSKAGNGTNGGGSNGAETFEVIDATGLTVAPGLIDIHVHLREPGQGHKETIATGTAAAAAGGFTAVAAMPNTVPTNDSPEITRWMQAPERGASVRVFPIGAATRGLKGEVLNDFPALKAAGAVAVTDDGHPILKDGTMREVLIQATRAGLSVVQHAEDTRMTGGCSMNYGPTAFRLGLRGMPPAAEYGLVERDIRLVTELSANGKGRGGHSPHLHVAHTSTAQAVAAVRQARRNGLRVTCEVAPHHFLLTEEHVAAYDTHAKMNPPLRSEADRDAMIQGILDGVVDAIATDHAPHAAFEKEVEFERAPNGITGLETALGLSLKWLHGEWKLPLGRVLSLLSAQPAALLGFRGRGTLTVGSFADVVIFDPKAEWAFRAKDSKSKSKNTPFDGWTMRGKVRWTISEGRVVFQGS</sequence>
<feature type="binding site" evidence="6">
    <location>
        <position position="178"/>
    </location>
    <ligand>
        <name>Zn(2+)</name>
        <dbReference type="ChEBI" id="CHEBI:29105"/>
        <label>1</label>
    </ligand>
</feature>
<dbReference type="InterPro" id="IPR011059">
    <property type="entry name" value="Metal-dep_hydrolase_composite"/>
</dbReference>
<evidence type="ECO:0000256" key="4">
    <source>
        <dbReference type="ARBA" id="ARBA00022801"/>
    </source>
</evidence>
<dbReference type="InterPro" id="IPR006680">
    <property type="entry name" value="Amidohydro-rel"/>
</dbReference>
<comment type="pathway">
    <text evidence="6">Pyrimidine metabolism; UMP biosynthesis via de novo pathway; (S)-dihydroorotate from bicarbonate: step 3/3.</text>
</comment>
<feature type="binding site" evidence="6">
    <location>
        <position position="341"/>
    </location>
    <ligand>
        <name>Zn(2+)</name>
        <dbReference type="ChEBI" id="CHEBI:29105"/>
        <label>1</label>
    </ligand>
</feature>
<comment type="catalytic activity">
    <reaction evidence="6">
        <text>(S)-dihydroorotate + H2O = N-carbamoyl-L-aspartate + H(+)</text>
        <dbReference type="Rhea" id="RHEA:24296"/>
        <dbReference type="ChEBI" id="CHEBI:15377"/>
        <dbReference type="ChEBI" id="CHEBI:15378"/>
        <dbReference type="ChEBI" id="CHEBI:30864"/>
        <dbReference type="ChEBI" id="CHEBI:32814"/>
        <dbReference type="EC" id="3.5.2.3"/>
    </reaction>
</comment>
<protein>
    <recommendedName>
        <fullName evidence="6">Dihydroorotase</fullName>
        <shortName evidence="6">DHOase</shortName>
        <ecNumber evidence="6">3.5.2.3</ecNumber>
    </recommendedName>
</protein>
<feature type="binding site" evidence="6">
    <location>
        <position position="121"/>
    </location>
    <ligand>
        <name>substrate</name>
    </ligand>
</feature>
<comment type="caution">
    <text evidence="6">Lacks conserved residue(s) required for the propagation of feature annotation.</text>
</comment>
<comment type="caution">
    <text evidence="10">The sequence shown here is derived from an EMBL/GenBank/DDBJ whole genome shotgun (WGS) entry which is preliminary data.</text>
</comment>
<dbReference type="InterPro" id="IPR024403">
    <property type="entry name" value="DHOase_cat"/>
</dbReference>
<keyword evidence="5 6" id="KW-0665">Pyrimidine biosynthesis</keyword>
<feature type="binding site" evidence="6">
    <location>
        <position position="268"/>
    </location>
    <ligand>
        <name>Zn(2+)</name>
        <dbReference type="ChEBI" id="CHEBI:29105"/>
        <label>2</label>
    </ligand>
</feature>
<proteinExistence type="inferred from homology"/>
<dbReference type="Proteomes" id="UP001596091">
    <property type="component" value="Unassembled WGS sequence"/>
</dbReference>
<keyword evidence="4 6" id="KW-0378">Hydrolase</keyword>
<dbReference type="InterPro" id="IPR004722">
    <property type="entry name" value="DHOase"/>
</dbReference>
<name>A0ABW1EGX6_9BACT</name>
<keyword evidence="3 6" id="KW-0479">Metal-binding</keyword>
<evidence type="ECO:0000256" key="7">
    <source>
        <dbReference type="SAM" id="MobiDB-lite"/>
    </source>
</evidence>
<dbReference type="PROSITE" id="PS00482">
    <property type="entry name" value="DIHYDROOROTASE_1"/>
    <property type="match status" value="1"/>
</dbReference>
<dbReference type="RefSeq" id="WP_263340211.1">
    <property type="nucleotide sequence ID" value="NZ_JAGSYH010000005.1"/>
</dbReference>
<dbReference type="NCBIfam" id="TIGR00857">
    <property type="entry name" value="pyrC_multi"/>
    <property type="match status" value="1"/>
</dbReference>
<evidence type="ECO:0000256" key="3">
    <source>
        <dbReference type="ARBA" id="ARBA00022723"/>
    </source>
</evidence>
<dbReference type="EC" id="3.5.2.3" evidence="6"/>
<feature type="active site" evidence="6">
    <location>
        <position position="341"/>
    </location>
</feature>
<evidence type="ECO:0000259" key="8">
    <source>
        <dbReference type="Pfam" id="PF01979"/>
    </source>
</evidence>
<evidence type="ECO:0000256" key="2">
    <source>
        <dbReference type="ARBA" id="ARBA00010286"/>
    </source>
</evidence>
<evidence type="ECO:0000256" key="5">
    <source>
        <dbReference type="ARBA" id="ARBA00022975"/>
    </source>
</evidence>
<dbReference type="GO" id="GO:0004151">
    <property type="term" value="F:dihydroorotase activity"/>
    <property type="evidence" value="ECO:0007669"/>
    <property type="project" value="UniProtKB-EC"/>
</dbReference>
<dbReference type="InterPro" id="IPR002195">
    <property type="entry name" value="Dihydroorotase_CS"/>
</dbReference>
<dbReference type="Gene3D" id="3.20.20.140">
    <property type="entry name" value="Metal-dependent hydrolases"/>
    <property type="match status" value="1"/>
</dbReference>
<keyword evidence="11" id="KW-1185">Reference proteome</keyword>
<comment type="function">
    <text evidence="1 6">Catalyzes the reversible cyclization of carbamoyl aspartate to dihydroorotate.</text>
</comment>
<dbReference type="SUPFAM" id="SSF51338">
    <property type="entry name" value="Composite domain of metallo-dependent hydrolases"/>
    <property type="match status" value="1"/>
</dbReference>
<dbReference type="Pfam" id="PF01979">
    <property type="entry name" value="Amidohydro_1"/>
    <property type="match status" value="1"/>
</dbReference>
<feature type="binding site" evidence="6">
    <location>
        <position position="87"/>
    </location>
    <ligand>
        <name>Zn(2+)</name>
        <dbReference type="ChEBI" id="CHEBI:29105"/>
        <label>1</label>
    </ligand>
</feature>
<dbReference type="EMBL" id="JBHSPH010000005">
    <property type="protein sequence ID" value="MFC5863569.1"/>
    <property type="molecule type" value="Genomic_DNA"/>
</dbReference>
<comment type="similarity">
    <text evidence="2 6">Belongs to the metallo-dependent hydrolases superfamily. DHOase family. Class I DHOase subfamily.</text>
</comment>
<dbReference type="Pfam" id="PF12890">
    <property type="entry name" value="DHOase"/>
    <property type="match status" value="1"/>
</dbReference>
<dbReference type="SUPFAM" id="SSF51556">
    <property type="entry name" value="Metallo-dependent hydrolases"/>
    <property type="match status" value="1"/>
</dbReference>
<dbReference type="InterPro" id="IPR050138">
    <property type="entry name" value="DHOase/Allantoinase_Hydrolase"/>
</dbReference>